<dbReference type="PANTHER" id="PTHR47047:SF8">
    <property type="entry name" value="CYSTEINE PEPTIDASE, PUTATIVE-RELATED"/>
    <property type="match status" value="1"/>
</dbReference>
<feature type="region of interest" description="Disordered" evidence="1">
    <location>
        <begin position="34"/>
        <end position="118"/>
    </location>
</feature>
<dbReference type="Proteomes" id="UP000318821">
    <property type="component" value="Unassembled WGS sequence"/>
</dbReference>
<feature type="compositionally biased region" description="Low complexity" evidence="1">
    <location>
        <begin position="89"/>
        <end position="100"/>
    </location>
</feature>
<dbReference type="Pfam" id="PF09149">
    <property type="entry name" value="DUF1935"/>
    <property type="match status" value="1"/>
</dbReference>
<protein>
    <recommendedName>
        <fullName evidence="2">DUF1935 domain-containing protein</fullName>
    </recommendedName>
</protein>
<reference evidence="4" key="1">
    <citation type="submission" date="2019-02" db="EMBL/GenBank/DDBJ databases">
        <title>FDA dAtabase for Regulatory Grade micrObial Sequences (FDA-ARGOS): Supporting development and validation of Infectious Disease Dx tests.</title>
        <authorList>
            <person name="Duncan R."/>
            <person name="Fisher C."/>
            <person name="Tallon L."/>
            <person name="Sadzewicz L."/>
            <person name="Sengamalay N."/>
            <person name="Ott S."/>
            <person name="Godinez A."/>
            <person name="Nagaraj S."/>
            <person name="Vavikolanu K."/>
            <person name="Vyas G."/>
            <person name="Nadendla S."/>
            <person name="Aluvathingal J."/>
            <person name="Sichtig H."/>
        </authorList>
    </citation>
    <scope>NUCLEOTIDE SEQUENCE [LARGE SCALE GENOMIC DNA]</scope>
    <source>
        <strain evidence="4">FDAARGOS_360</strain>
    </source>
</reference>
<dbReference type="VEuPathDB" id="TriTrypDB:LdBPK_201290.1"/>
<dbReference type="Gene3D" id="2.60.40.1180">
    <property type="entry name" value="Golgi alpha-mannosidase II"/>
    <property type="match status" value="1"/>
</dbReference>
<accession>A0A504X8T2</accession>
<dbReference type="VEuPathDB" id="TriTrypDB:LdCL_200017400"/>
<dbReference type="AlphaFoldDB" id="A0A504X8T2"/>
<evidence type="ECO:0000313" key="3">
    <source>
        <dbReference type="EMBL" id="TPP45452.1"/>
    </source>
</evidence>
<dbReference type="PANTHER" id="PTHR47047">
    <property type="entry name" value="PUTATIVE-RELATED-RELATED"/>
    <property type="match status" value="1"/>
</dbReference>
<evidence type="ECO:0000259" key="2">
    <source>
        <dbReference type="Pfam" id="PF09149"/>
    </source>
</evidence>
<feature type="region of interest" description="Disordered" evidence="1">
    <location>
        <begin position="1"/>
        <end position="22"/>
    </location>
</feature>
<dbReference type="InterPro" id="IPR036310">
    <property type="entry name" value="Smp-1-like_sf"/>
</dbReference>
<sequence>MGCGGSKSIREKKAQENTPDAALFHIGDAPMLIESHPVSMPGSPAAASTLSAPAPLHPEYAGDYEAQNAISPKSGKASAAGPAERNTGSEAESAAATPTADNVSAVSTPQKDDKQHAGKPITLDEQQHQLTSRVHEESQARFMVDESSPYVGPGPAVEFPIDHVYRCFDVENGLLFRLVNDKRHIWAFYNDTSEYTMRISVNFGPESSIKALGSTRQVSLDETGQCQLVLDVAPGETQSFMRGEYNGFYTCYDASPINVATDFDA</sequence>
<dbReference type="VEuPathDB" id="TriTrypDB:LDHU3_20.1600"/>
<dbReference type="SUPFAM" id="SSF101601">
    <property type="entry name" value="Smp-1-like"/>
    <property type="match status" value="1"/>
</dbReference>
<dbReference type="InterPro" id="IPR015232">
    <property type="entry name" value="DUF1935"/>
</dbReference>
<feature type="domain" description="DUF1935" evidence="2">
    <location>
        <begin position="154"/>
        <end position="256"/>
    </location>
</feature>
<feature type="compositionally biased region" description="Low complexity" evidence="1">
    <location>
        <begin position="41"/>
        <end position="58"/>
    </location>
</feature>
<organism evidence="3 4">
    <name type="scientific">Leishmania donovani</name>
    <dbReference type="NCBI Taxonomy" id="5661"/>
    <lineage>
        <taxon>Eukaryota</taxon>
        <taxon>Discoba</taxon>
        <taxon>Euglenozoa</taxon>
        <taxon>Kinetoplastea</taxon>
        <taxon>Metakinetoplastina</taxon>
        <taxon>Trypanosomatida</taxon>
        <taxon>Trypanosomatidae</taxon>
        <taxon>Leishmaniinae</taxon>
        <taxon>Leishmania</taxon>
    </lineage>
</organism>
<gene>
    <name evidence="3" type="ORF">CGC20_31445</name>
</gene>
<dbReference type="EMBL" id="RHLD01000038">
    <property type="protein sequence ID" value="TPP45452.1"/>
    <property type="molecule type" value="Genomic_DNA"/>
</dbReference>
<dbReference type="InterPro" id="IPR013780">
    <property type="entry name" value="Glyco_hydro_b"/>
</dbReference>
<comment type="caution">
    <text evidence="3">The sequence shown here is derived from an EMBL/GenBank/DDBJ whole genome shotgun (WGS) entry which is preliminary data.</text>
</comment>
<proteinExistence type="predicted"/>
<evidence type="ECO:0000256" key="1">
    <source>
        <dbReference type="SAM" id="MobiDB-lite"/>
    </source>
</evidence>
<name>A0A504X8T2_LEIDO</name>
<evidence type="ECO:0000313" key="4">
    <source>
        <dbReference type="Proteomes" id="UP000318821"/>
    </source>
</evidence>